<dbReference type="PROSITE" id="PS51844">
    <property type="entry name" value="SH3_LIKE"/>
    <property type="match status" value="1"/>
</dbReference>
<evidence type="ECO:0000256" key="8">
    <source>
        <dbReference type="ARBA" id="ARBA00023054"/>
    </source>
</evidence>
<dbReference type="PANTHER" id="PTHR13140:SF857">
    <property type="entry name" value="MYOSIN-11"/>
    <property type="match status" value="1"/>
</dbReference>
<dbReference type="InterPro" id="IPR027417">
    <property type="entry name" value="P-loop_NTPase"/>
</dbReference>
<feature type="domain" description="Myosin N-terminal SH3-like" evidence="22">
    <location>
        <begin position="23"/>
        <end position="73"/>
    </location>
</feature>
<dbReference type="PROSITE" id="PS51456">
    <property type="entry name" value="MYOSIN_MOTOR"/>
    <property type="match status" value="1"/>
</dbReference>
<feature type="coiled-coil region" evidence="17">
    <location>
        <begin position="1868"/>
        <end position="1951"/>
    </location>
</feature>
<dbReference type="PROSITE" id="PS50859">
    <property type="entry name" value="LONGIN"/>
    <property type="match status" value="1"/>
</dbReference>
<comment type="caution">
    <text evidence="15">Lacks conserved residue(s) required for the propagation of feature annotation.</text>
</comment>
<evidence type="ECO:0000256" key="4">
    <source>
        <dbReference type="ARBA" id="ARBA00008314"/>
    </source>
</evidence>
<evidence type="ECO:0000259" key="20">
    <source>
        <dbReference type="PROSITE" id="PS50892"/>
    </source>
</evidence>
<evidence type="ECO:0000256" key="10">
    <source>
        <dbReference type="ARBA" id="ARBA00023136"/>
    </source>
</evidence>
<evidence type="ECO:0000259" key="22">
    <source>
        <dbReference type="PROSITE" id="PS51844"/>
    </source>
</evidence>
<feature type="compositionally biased region" description="Basic and acidic residues" evidence="18">
    <location>
        <begin position="2218"/>
        <end position="2230"/>
    </location>
</feature>
<keyword evidence="12 15" id="KW-0009">Actin-binding</keyword>
<dbReference type="SMART" id="SM00242">
    <property type="entry name" value="MYSc"/>
    <property type="match status" value="1"/>
</dbReference>
<dbReference type="SUPFAM" id="SSF64356">
    <property type="entry name" value="SNARE-like"/>
    <property type="match status" value="1"/>
</dbReference>
<feature type="coiled-coil region" evidence="17">
    <location>
        <begin position="1270"/>
        <end position="1297"/>
    </location>
</feature>
<evidence type="ECO:0008006" key="25">
    <source>
        <dbReference type="Google" id="ProtNLM"/>
    </source>
</evidence>
<dbReference type="GO" id="GO:0016020">
    <property type="term" value="C:membrane"/>
    <property type="evidence" value="ECO:0007669"/>
    <property type="project" value="TreeGrafter"/>
</dbReference>
<feature type="region of interest" description="Disordered" evidence="18">
    <location>
        <begin position="1618"/>
        <end position="1676"/>
    </location>
</feature>
<evidence type="ECO:0000256" key="13">
    <source>
        <dbReference type="ARBA" id="ARBA00023274"/>
    </source>
</evidence>
<dbReference type="Pfam" id="PF13774">
    <property type="entry name" value="Longin"/>
    <property type="match status" value="1"/>
</dbReference>
<keyword evidence="5 15" id="KW-0547">Nucleotide-binding</keyword>
<dbReference type="SUPFAM" id="SSF48113">
    <property type="entry name" value="Heme-dependent peroxidases"/>
    <property type="match status" value="1"/>
</dbReference>
<feature type="region of interest" description="Disordered" evidence="18">
    <location>
        <begin position="2911"/>
        <end position="2958"/>
    </location>
</feature>
<feature type="coiled-coil region" evidence="17">
    <location>
        <begin position="922"/>
        <end position="1230"/>
    </location>
</feature>
<dbReference type="InterPro" id="IPR042855">
    <property type="entry name" value="V_SNARE_CC"/>
</dbReference>
<dbReference type="Gene3D" id="2.30.30.360">
    <property type="entry name" value="Myosin S1 fragment, N-terminal"/>
    <property type="match status" value="1"/>
</dbReference>
<dbReference type="Proteomes" id="UP000250043">
    <property type="component" value="Unassembled WGS sequence"/>
</dbReference>
<dbReference type="InterPro" id="IPR008989">
    <property type="entry name" value="Myosin_S1_N"/>
</dbReference>
<evidence type="ECO:0000256" key="18">
    <source>
        <dbReference type="SAM" id="MobiDB-lite"/>
    </source>
</evidence>
<reference evidence="23 24" key="1">
    <citation type="submission" date="2016-07" db="EMBL/GenBank/DDBJ databases">
        <title>Draft genome of the white-rot fungus Obba rivulosa 3A-2.</title>
        <authorList>
            <consortium name="DOE Joint Genome Institute"/>
            <person name="Miettinen O."/>
            <person name="Riley R."/>
            <person name="Acob R."/>
            <person name="Barry K."/>
            <person name="Cullen D."/>
            <person name="De Vries R."/>
            <person name="Hainaut M."/>
            <person name="Hatakka A."/>
            <person name="Henrissat B."/>
            <person name="Hilden K."/>
            <person name="Kuo R."/>
            <person name="Labutti K."/>
            <person name="Lipzen A."/>
            <person name="Makela M.R."/>
            <person name="Sandor L."/>
            <person name="Spatafora J.W."/>
            <person name="Grigoriev I.V."/>
            <person name="Hibbett D.S."/>
        </authorList>
    </citation>
    <scope>NUCLEOTIDE SEQUENCE [LARGE SCALE GENOMIC DNA]</scope>
    <source>
        <strain evidence="23 24">3A-2</strain>
    </source>
</reference>
<sequence>MPPPRLSHSAEAARAAALQAEFNEKKWVWVPDDKDGYLAGWVIKEEDDIGEVVMAAGGEVRRLPLYALSKMNPPKFDRVDDIADLTFLNEASVVHNLRLRYGSGAIYTRMPAEAKVGRSATAMFLAAVSATYSGLFLVAINPYQHLPLYSDAIVHQYRGKRRDENPPHIFAIAERAWINMGEERENQSILITGESGAGKTESTKKVIQYLAAIATDTHAPGITPSHSQSPSLVSSSFNTIMPASGLPRNSSFKRHSKHVSSMSVSGTGLTAKGRLGLLERQILQANPILEAFGNAQTQRNNNSSRFGKFIRISFAPDGSIAGANIDWYLLEKSRVVVRSEAERSFHVFYQLMEGGGSLKETLLLDGGVGDYEYLNKSRREVDGINDGEEWNALKNSLDVVGFTAAEQFDLFRIVAAILHIGNITITSTRADDALMSDTSQAERVCHLLGIPVSEFTKAVLRPRVLAGREWVTQARTRQQALDELSALCKTLYEKSFGMLVDRINRALDRPSSKSTFIGVLDIAGFEIFEVNGYEQLLINYTNEKLQQFFNHHMFVLEQEEYAREGIEWDYVNFGLDLQPTIDLIETSGNAIGILSLLDEECIMPKATDLTFTNKLHALWGTEPLPGEEPHPGSLKYEPARFEQGFIVCLSLCRPRRISYVRLEKNKDPLDDNLIRVLASSSERYVASLFSDYAEAPSLVSSHVNAFSSMGKKRITKKGAFRTVGQRHKEQLSSLTQPVDVPPVLDQLRCNGVLEGIRIARLGYPNRLPFVEFRQRYEALTPGVIPRGYMDGRKACLRMVDALELDKANFKIGTSKIFFKAGVLADLEERRDALLFDVFSRLQAVARMWTARRQMKKILNRAVATRTIQRNARVYGELRDWPWWQLFTKPRATMRDEELRNKVVELTLIKECAERDLKEKEALAGLKMQLEAEKGKVEAALEAERALGEDKDKLLDRSKKREAELEDEVAALQADLDTLDSQLDRALKLQKESEEKQEALRQAFDQAAEHLVRLESEQQEWVSKEIKFNKELDHAQKEMDILAAEKEELQKLSEELKNLVVQREEDLARAKERMETAMAELDSKLGNEVRNRDTLRTKADELEKEARQAKDQLVELTRTATDYSTMIQKKEDEVERLMSELDTSKRQIAELQGNVETLTLELQGQHSDLERSAATQANLQEELDELRVLLEAKTTEETWRSEVEKSKEVELANLRDQVGRLSQELNDARRVASESQTKLKVELDSLTAEYNSIQSSHRSLSDREQAVQAKLRTVETSLADAEKTMRAAQSELHLVRSRQSDLEGQLADTQKVKEARYADCEDVVLQLERDKSAHDRQFEAVKKHLEAETAKRSQLEHLASNQKAEIIRLKDHNIKLDRDLNKALTDLKNREWEVKQLESRQDKTIVEHVHVLEEAKRVTDRQLADARAELEQNAAYIRSLEKARSRLISENEDYAREREQEQVQLRAKDKSVRAQEEKVVRALQDAEKERHAREAAELHVRRLQNEVQHAQSQVSDVTQQLNTVQKAKDNLELELTRLADEVDVPSSVARLQRQYEARISQLENQLEEVELAKDTASRIKEHVDKQHAEIRRLIMSSGPKDDSFRSRLLKELQLADEEMERELSTRSHPLRNQTGSDVRTYANATPSKRSMAQTNGMLRTRKESGPEPPRTPDRQAQVAALKHQVQVLELQMAASTRVREYLEASLRELTADLENNDGSKQSLENYRAKLARENARLAELLEEEADARRAAEAAQMDGVQAMWEKFQNTIAQERESYTRLEESRKALVVQQRSAAVELEDQRRQVQEMLVSKKQLQNEIADLKDRLEMELIAKNEEAVAGKRQLQMRLQELKITSTTSVTMQSEMQEVVESYKSKIDTYLKNLKEAEIAQAKAVRAESLARRALAEAEKSQAEAIAERDAMEQRMKALETHARELEAKLDEEGRDSSDLELLQQCLAEEMEDERKQHQDDLAERDFTADQTRKKYQELQSQRDTMSRLREENRKIRSDFEEMQLRYDDEVYNGGSWKKDKERLETKIQDLNKAYESSAAAQTEQQSQIVALHSQVRELRSVLNDAEADRALLQKARRALQAELESIKLDHVDANKMTSETELQKLRLQKQDLERSLEEQEDRVGMAFERMKKAESYANECQIELGKVRVENSELDKLNANLEKQIKELNVRIVDLETKSLNSPRPATMSKRLESRIEELTSQLQQSSKDSSRLNRSVDKTTRDARFQLAEAERQRQRMEEEVKTYEAKIVGMRQAMDELQTSESNLQLEKRRAEREAADYRQKALKCRIVLNARLRGCEVGLSVRQQCLAHRLARRESRRRSAVAGNCTAGSATAAARYSAKAGYSAAAAQDTRLNMPKEIRDIKEFLLIAKRKDASAARIKKLPSRVPGGKERTKFKIRCSRYLYTLAVDDPEKAEKLQSSLPPALCMHTALLYSTPRHAGYARFYQDPDCTLITAQGRRSQSGCEALLFKICGLVSLVLREARQASDECSPMPRVSGGFEPAFHRFEIYLISMPCGHITRSAHPVQKRIQELGAVQRGQGEQVQERSEDEMEHAPSSSTSPRGPFHITDCSGACGQTEERLIGTRPDAQRASPAVERGRAARCVCRGQMISQDGDGVDAPVLGRLRREMEQMSADGEVRFGRRTFEPGPVDAPPEALRRRVRRGPGEILGPDIGGGVRVRQRQIVQLEHQRAGEEVPVQRRILRGVARDVLVAECRPERAPGAELREGGEGEPEQQVVERARGGEPQPGWRAQRVRRAGGERDEGGGEGDGEGDARGEERHGLPGAGQCVAEQGEGTAYIAAVMACPASWMSWLRSRAPRRSGVWERGTVTPGILERCIGGAARTDGRADVDEHRQAALRVLTRWCANKECHTIQAVRDVCSKAPLVMHLRGRRIQVVHRHTRSVEEQTREEQDKGPGHADGAEDAAEVVESPEHAPRTRAREGARERVVERIERGAVHGEVRIAQRDGDGARCDGTWGAAAVRRGRGEVCAGGGAAEEKADAAGEVAIAGEHEDGSVGEGRLQRPRVSASDSITPCATTAPDVHAHPCLCSCVSPTLTASSLPDARNMKIYSLSVMLAPPNKPSTVLSTASDLSSFSFYQRGSVGEFMAFFSRTIAERTPQGQRQSVQENNYTAHVYNRGGAEQLAAVIITDQEYPVRPAFSLLTKLLEDFTAKVPASSYSSPASISFPEINNYLQKYQDPRQADAIMRVQQELDETKIILHKTIESVLQRGEKINDLVDRSQALSAQSKMFYKTAKKCERAASLTQAGNAGDVLDTGRERGRRARRRNGQRACSAANLDRVARCVRSHDVSSRRFVLDKFSPRCVLAPPRTPLRSRTFAQRSERAAPRGISSCQRGCMLATKAGTGVPWRSTRRLLARARRCLPPPPPSLPPRTSPRTTTTMDRFLGSVKFVSNYVKQSDAPLDADGARPVPSFLAQEITDLEEAINRGPAFTLADLPAYIDAVKNMNGVGIDDRKLLLEKVLTLMSRQPDDSVFSQKLQLFVIDLLYKDLPHPPSSYLALPSSVANPAATAASKIYYAFRSADGRDYNPLTPTLGMAGSPYARSVPSVNPMPPTFLPDPGLVFDTLLKRDKFVPHPGGISSLFFAFADLVIHSCFNTSPTDWTVNNSSSYLDLSPLYGSSEKQVNSIRVKDGYGKMFEDTFADPRILMMPPSVCSLLIIFCRNHNFVAQKIYEINENGTYKDPTTLTDDQKRAQDDEIFQRTRLVNSGYFMQVILGDYVGAILGLVRDGSAWRLDPLESMRELDHEFSPLGQGNVVSVEFNLLYRWHATTSEADEKWTQQAFQSLFGETDPAKITVDEFRNKAKSYLRPTTAPNTWTFANEKRGANGRFGDDVLAKYLLNATETPARAFGARGTPEVLRVIEMMGIEQSRKWGTCSLNEFRKFMGLKPYSTFKEWNPDKEIYASIALSLATFLQADRALQTAAEALYHDIDNLELHVGLQAEETKKPMPGAGLCPGYTISRAILADAVCLTRGDRFLTVDFTPFNLTSWGYQDCQVVKDDGSKGGFLTKLLFRHLPEYYPAGSAYAHFPFMVPKTMEGHVAKWPGNPVKQYTWTRPAPKRLAIVTALPVVHQVLHEKAHFEPASEARILELTKGEHPARDAVSRVLLEEKRLKKWAGVFQATAQQLIKQKSLSQVNSRTKYVDIVRDVINLVPVQWIADEIAGISLKTPSNPRGAFTPHELYKGFATVANFVFVNQTPADVFVLRQSAQKTAEFISDTVQEHFKQVSGIANPLFSIAQWFTASNDNSRDFVGALAAAGKGSSHKALAAGLFAEVVATAALYSKAVAYIVDYCIDGDRRDKLAKLVKENPANADAEILHLVRQAISSRPSVTKVQRVVKSAPRHPDLRGLSAGDEVVVTSVGANGEVADVAGLVLQAGEHGLLAHQFLEATACGIVKAVFALNGVTRASDANRGRLAPVKEEVQGSRQYSYVEPAGTLTPFPVTLMLQAGAGLSGWSVCLYERTPSIESDMSRCWLDVEAHEDGPDPKYRTPHRTATLILDRCDGGWSRPCASVFPQRTCCEAPERANHVAAR</sequence>
<dbReference type="GO" id="GO:0005840">
    <property type="term" value="C:ribosome"/>
    <property type="evidence" value="ECO:0007669"/>
    <property type="project" value="UniProtKB-KW"/>
</dbReference>
<evidence type="ECO:0000256" key="5">
    <source>
        <dbReference type="ARBA" id="ARBA00022741"/>
    </source>
</evidence>
<dbReference type="Gene3D" id="1.10.10.820">
    <property type="match status" value="1"/>
</dbReference>
<dbReference type="GO" id="GO:0004601">
    <property type="term" value="F:peroxidase activity"/>
    <property type="evidence" value="ECO:0007669"/>
    <property type="project" value="InterPro"/>
</dbReference>
<organism evidence="23 24">
    <name type="scientific">Obba rivulosa</name>
    <dbReference type="NCBI Taxonomy" id="1052685"/>
    <lineage>
        <taxon>Eukaryota</taxon>
        <taxon>Fungi</taxon>
        <taxon>Dikarya</taxon>
        <taxon>Basidiomycota</taxon>
        <taxon>Agaricomycotina</taxon>
        <taxon>Agaricomycetes</taxon>
        <taxon>Polyporales</taxon>
        <taxon>Gelatoporiaceae</taxon>
        <taxon>Obba</taxon>
    </lineage>
</organism>
<evidence type="ECO:0000256" key="1">
    <source>
        <dbReference type="ARBA" id="ARBA00004308"/>
    </source>
</evidence>
<dbReference type="GO" id="GO:0051015">
    <property type="term" value="F:actin filament binding"/>
    <property type="evidence" value="ECO:0007669"/>
    <property type="project" value="InterPro"/>
</dbReference>
<dbReference type="Gene3D" id="1.20.5.110">
    <property type="match status" value="1"/>
</dbReference>
<evidence type="ECO:0000256" key="7">
    <source>
        <dbReference type="ARBA" id="ARBA00022980"/>
    </source>
</evidence>
<dbReference type="InterPro" id="IPR034812">
    <property type="entry name" value="Ppo-like_N"/>
</dbReference>
<feature type="compositionally biased region" description="Polar residues" evidence="18">
    <location>
        <begin position="2208"/>
        <end position="2217"/>
    </location>
</feature>
<dbReference type="InterPro" id="IPR037120">
    <property type="entry name" value="Haem_peroxidase_sf_animal"/>
</dbReference>
<dbReference type="Pfam" id="PF03098">
    <property type="entry name" value="An_peroxidase"/>
    <property type="match status" value="1"/>
</dbReference>
<feature type="region of interest" description="Disordered" evidence="18">
    <location>
        <begin position="2732"/>
        <end position="2794"/>
    </location>
</feature>
<feature type="compositionally biased region" description="Polar residues" evidence="18">
    <location>
        <begin position="1625"/>
        <end position="1656"/>
    </location>
</feature>
<feature type="region of interest" description="Disordered" evidence="18">
    <location>
        <begin position="3284"/>
        <end position="3303"/>
    </location>
</feature>
<dbReference type="GO" id="GO:0006412">
    <property type="term" value="P:translation"/>
    <property type="evidence" value="ECO:0007669"/>
    <property type="project" value="InterPro"/>
</dbReference>
<evidence type="ECO:0000313" key="23">
    <source>
        <dbReference type="EMBL" id="OCH92407.1"/>
    </source>
</evidence>
<dbReference type="InterPro" id="IPR002675">
    <property type="entry name" value="Ribosomal_eL38"/>
</dbReference>
<feature type="coiled-coil region" evidence="17">
    <location>
        <begin position="1344"/>
        <end position="1581"/>
    </location>
</feature>
<dbReference type="Gene3D" id="3.40.850.10">
    <property type="entry name" value="Kinesin motor domain"/>
    <property type="match status" value="1"/>
</dbReference>
<comment type="similarity">
    <text evidence="2 16">Belongs to the eukaryotic ribosomal protein eL38 family.</text>
</comment>
<dbReference type="OrthoDB" id="6108017at2759"/>
<evidence type="ECO:0000256" key="15">
    <source>
        <dbReference type="PROSITE-ProRule" id="PRU00782"/>
    </source>
</evidence>
<comment type="subcellular location">
    <subcellularLocation>
        <location evidence="1">Endomembrane system</location>
    </subcellularLocation>
</comment>
<dbReference type="GO" id="GO:0020037">
    <property type="term" value="F:heme binding"/>
    <property type="evidence" value="ECO:0007669"/>
    <property type="project" value="InterPro"/>
</dbReference>
<evidence type="ECO:0000256" key="9">
    <source>
        <dbReference type="ARBA" id="ARBA00023123"/>
    </source>
</evidence>
<dbReference type="InterPro" id="IPR011012">
    <property type="entry name" value="Longin-like_dom_sf"/>
</dbReference>
<dbReference type="GO" id="GO:0007015">
    <property type="term" value="P:actin filament organization"/>
    <property type="evidence" value="ECO:0007669"/>
    <property type="project" value="TreeGrafter"/>
</dbReference>
<dbReference type="GO" id="GO:0016459">
    <property type="term" value="C:myosin complex"/>
    <property type="evidence" value="ECO:0007669"/>
    <property type="project" value="UniProtKB-KW"/>
</dbReference>
<keyword evidence="10" id="KW-0472">Membrane</keyword>
<feature type="coiled-coil region" evidence="17">
    <location>
        <begin position="1787"/>
        <end position="1831"/>
    </location>
</feature>
<dbReference type="Pfam" id="PF00063">
    <property type="entry name" value="Myosin_head"/>
    <property type="match status" value="2"/>
</dbReference>
<accession>A0A8E2B4M7</accession>
<dbReference type="Pfam" id="PF00957">
    <property type="entry name" value="Synaptobrevin"/>
    <property type="match status" value="1"/>
</dbReference>
<keyword evidence="24" id="KW-1185">Reference proteome</keyword>
<dbReference type="GO" id="GO:0005737">
    <property type="term" value="C:cytoplasm"/>
    <property type="evidence" value="ECO:0007669"/>
    <property type="project" value="TreeGrafter"/>
</dbReference>
<dbReference type="InterPro" id="IPR010908">
    <property type="entry name" value="Longin_dom"/>
</dbReference>
<dbReference type="InterPro" id="IPR036961">
    <property type="entry name" value="Kinesin_motor_dom_sf"/>
</dbReference>
<dbReference type="PROSITE" id="PS50292">
    <property type="entry name" value="PEROXIDASE_3"/>
    <property type="match status" value="1"/>
</dbReference>
<proteinExistence type="inferred from homology"/>
<evidence type="ECO:0000256" key="16">
    <source>
        <dbReference type="RuleBase" id="RU003445"/>
    </source>
</evidence>
<dbReference type="Gene3D" id="1.20.58.530">
    <property type="match status" value="1"/>
</dbReference>
<dbReference type="SUPFAM" id="SSF52540">
    <property type="entry name" value="P-loop containing nucleoside triphosphate hydrolases"/>
    <property type="match status" value="1"/>
</dbReference>
<dbReference type="InterPro" id="IPR019791">
    <property type="entry name" value="Haem_peroxidase_animal"/>
</dbReference>
<dbReference type="PROSITE" id="PS50096">
    <property type="entry name" value="IQ"/>
    <property type="match status" value="1"/>
</dbReference>
<dbReference type="GO" id="GO:0012505">
    <property type="term" value="C:endomembrane system"/>
    <property type="evidence" value="ECO:0007669"/>
    <property type="project" value="UniProtKB-SubCell"/>
</dbReference>
<evidence type="ECO:0000256" key="6">
    <source>
        <dbReference type="ARBA" id="ARBA00022840"/>
    </source>
</evidence>
<evidence type="ECO:0000259" key="19">
    <source>
        <dbReference type="PROSITE" id="PS50859"/>
    </source>
</evidence>
<dbReference type="Gene3D" id="1.20.120.720">
    <property type="entry name" value="Myosin VI head, motor domain, U50 subdomain"/>
    <property type="match status" value="1"/>
</dbReference>
<dbReference type="GO" id="GO:0006979">
    <property type="term" value="P:response to oxidative stress"/>
    <property type="evidence" value="ECO:0007669"/>
    <property type="project" value="InterPro"/>
</dbReference>
<evidence type="ECO:0000313" key="24">
    <source>
        <dbReference type="Proteomes" id="UP000250043"/>
    </source>
</evidence>
<keyword evidence="6 15" id="KW-0067">ATP-binding</keyword>
<dbReference type="FunFam" id="1.10.10.820:FF:000001">
    <property type="entry name" value="Myosin heavy chain"/>
    <property type="match status" value="1"/>
</dbReference>
<dbReference type="InterPro" id="IPR038464">
    <property type="entry name" value="Ribosomal_eL38_sf"/>
</dbReference>
<dbReference type="InterPro" id="IPR001609">
    <property type="entry name" value="Myosin_head_motor_dom-like"/>
</dbReference>
<comment type="similarity">
    <text evidence="3">Belongs to the synaptobrevin family.</text>
</comment>
<feature type="compositionally biased region" description="Basic and acidic residues" evidence="18">
    <location>
        <begin position="1659"/>
        <end position="1672"/>
    </location>
</feature>
<protein>
    <recommendedName>
        <fullName evidence="25">Nonmuscle myosin heavy chain b</fullName>
    </recommendedName>
</protein>
<feature type="compositionally biased region" description="Basic and acidic residues" evidence="18">
    <location>
        <begin position="2914"/>
        <end position="2933"/>
    </location>
</feature>
<dbReference type="GO" id="GO:1990904">
    <property type="term" value="C:ribonucleoprotein complex"/>
    <property type="evidence" value="ECO:0007669"/>
    <property type="project" value="UniProtKB-KW"/>
</dbReference>
<evidence type="ECO:0000256" key="12">
    <source>
        <dbReference type="ARBA" id="ARBA00023203"/>
    </source>
</evidence>
<evidence type="ECO:0000256" key="3">
    <source>
        <dbReference type="ARBA" id="ARBA00008025"/>
    </source>
</evidence>
<evidence type="ECO:0000256" key="14">
    <source>
        <dbReference type="PROSITE-ProRule" id="PRU00290"/>
    </source>
</evidence>
<keyword evidence="13 16" id="KW-0687">Ribonucleoprotein</keyword>
<keyword evidence="11 15" id="KW-0505">Motor protein</keyword>
<dbReference type="Gene3D" id="1.10.640.10">
    <property type="entry name" value="Haem peroxidase domain superfamily, animal type"/>
    <property type="match status" value="1"/>
</dbReference>
<dbReference type="CDD" id="cd01377">
    <property type="entry name" value="MYSc_class_II"/>
    <property type="match status" value="1"/>
</dbReference>
<dbReference type="FunFam" id="3.30.720.90:FF:000001">
    <property type="entry name" value="60S ribosomal protein L38"/>
    <property type="match status" value="1"/>
</dbReference>
<feature type="compositionally biased region" description="Basic residues" evidence="18">
    <location>
        <begin position="3293"/>
        <end position="3302"/>
    </location>
</feature>
<dbReference type="InterPro" id="IPR004009">
    <property type="entry name" value="SH3_Myosin"/>
</dbReference>
<gene>
    <name evidence="23" type="ORF">OBBRIDRAFT_802591</name>
</gene>
<dbReference type="InterPro" id="IPR045848">
    <property type="entry name" value="R-SNARE_YKT6"/>
</dbReference>
<dbReference type="SMART" id="SM01270">
    <property type="entry name" value="Longin"/>
    <property type="match status" value="1"/>
</dbReference>
<feature type="coiled-coil region" evidence="17">
    <location>
        <begin position="1715"/>
        <end position="1756"/>
    </location>
</feature>
<evidence type="ECO:0000256" key="11">
    <source>
        <dbReference type="ARBA" id="ARBA00023175"/>
    </source>
</evidence>
<feature type="domain" description="V-SNARE coiled-coil homology" evidence="20">
    <location>
        <begin position="3218"/>
        <end position="3278"/>
    </location>
</feature>
<dbReference type="CDD" id="cd15867">
    <property type="entry name" value="R-SNARE_YKT6"/>
    <property type="match status" value="1"/>
</dbReference>
<dbReference type="PROSITE" id="PS50892">
    <property type="entry name" value="V_SNARE"/>
    <property type="match status" value="1"/>
</dbReference>
<dbReference type="CDD" id="cd14824">
    <property type="entry name" value="Longin"/>
    <property type="match status" value="1"/>
</dbReference>
<dbReference type="SUPFAM" id="SSF50084">
    <property type="entry name" value="Myosin S1 fragment, N-terminal domain"/>
    <property type="match status" value="1"/>
</dbReference>
<feature type="domain" description="Myosin motor" evidence="21">
    <location>
        <begin position="77"/>
        <end position="831"/>
    </location>
</feature>
<dbReference type="Gene3D" id="3.30.450.50">
    <property type="entry name" value="Longin domain"/>
    <property type="match status" value="1"/>
</dbReference>
<dbReference type="InterPro" id="IPR010255">
    <property type="entry name" value="Haem_peroxidase_sf"/>
</dbReference>
<feature type="binding site" evidence="15">
    <location>
        <begin position="193"/>
        <end position="200"/>
    </location>
    <ligand>
        <name>ATP</name>
        <dbReference type="ChEBI" id="CHEBI:30616"/>
    </ligand>
</feature>
<feature type="domain" description="Longin" evidence="19">
    <location>
        <begin position="3088"/>
        <end position="3207"/>
    </location>
</feature>
<feature type="compositionally biased region" description="Basic and acidic residues" evidence="18">
    <location>
        <begin position="2784"/>
        <end position="2793"/>
    </location>
</feature>
<feature type="region of interest" description="Disordered" evidence="18">
    <location>
        <begin position="2207"/>
        <end position="2230"/>
    </location>
</feature>
<dbReference type="GO" id="GO:0003735">
    <property type="term" value="F:structural constituent of ribosome"/>
    <property type="evidence" value="ECO:0007669"/>
    <property type="project" value="InterPro"/>
</dbReference>
<dbReference type="Pfam" id="PF01781">
    <property type="entry name" value="Ribosomal_L38e"/>
    <property type="match status" value="1"/>
</dbReference>
<evidence type="ECO:0000256" key="17">
    <source>
        <dbReference type="SAM" id="Coils"/>
    </source>
</evidence>
<dbReference type="Gene3D" id="1.20.5.4820">
    <property type="match status" value="1"/>
</dbReference>
<dbReference type="SUPFAM" id="SSF58038">
    <property type="entry name" value="SNARE fusion complex"/>
    <property type="match status" value="1"/>
</dbReference>
<name>A0A8E2B4M7_9APHY</name>
<dbReference type="Gene3D" id="3.30.720.90">
    <property type="match status" value="1"/>
</dbReference>
<feature type="region of interest" description="Disordered" evidence="18">
    <location>
        <begin position="2544"/>
        <end position="2581"/>
    </location>
</feature>
<dbReference type="CDD" id="cd09817">
    <property type="entry name" value="linoleate_diol_synthase_like"/>
    <property type="match status" value="1"/>
</dbReference>
<dbReference type="Pfam" id="PF02736">
    <property type="entry name" value="Myosin_N"/>
    <property type="match status" value="1"/>
</dbReference>
<comment type="similarity">
    <text evidence="4 15">Belongs to the TRAFAC class myosin-kinesin ATPase superfamily. Myosin family.</text>
</comment>
<keyword evidence="7 16" id="KW-0689">Ribosomal protein</keyword>
<keyword evidence="9 15" id="KW-0518">Myosin</keyword>
<keyword evidence="8 14" id="KW-0175">Coiled coil</keyword>
<dbReference type="PRINTS" id="PR00193">
    <property type="entry name" value="MYOSINHEAVY"/>
</dbReference>
<evidence type="ECO:0000256" key="2">
    <source>
        <dbReference type="ARBA" id="ARBA00007803"/>
    </source>
</evidence>
<dbReference type="PANTHER" id="PTHR13140">
    <property type="entry name" value="MYOSIN"/>
    <property type="match status" value="1"/>
</dbReference>
<evidence type="ECO:0000259" key="21">
    <source>
        <dbReference type="PROSITE" id="PS51456"/>
    </source>
</evidence>
<feature type="compositionally biased region" description="Basic and acidic residues" evidence="18">
    <location>
        <begin position="2943"/>
        <end position="2958"/>
    </location>
</feature>
<dbReference type="GO" id="GO:0000146">
    <property type="term" value="F:microfilament motor activity"/>
    <property type="evidence" value="ECO:0007669"/>
    <property type="project" value="TreeGrafter"/>
</dbReference>
<dbReference type="EMBL" id="KV722369">
    <property type="protein sequence ID" value="OCH92407.1"/>
    <property type="molecule type" value="Genomic_DNA"/>
</dbReference>
<dbReference type="GO" id="GO:0005524">
    <property type="term" value="F:ATP binding"/>
    <property type="evidence" value="ECO:0007669"/>
    <property type="project" value="UniProtKB-UniRule"/>
</dbReference>